<dbReference type="SUPFAM" id="SSF50494">
    <property type="entry name" value="Trypsin-like serine proteases"/>
    <property type="match status" value="1"/>
</dbReference>
<dbReference type="InterPro" id="IPR043504">
    <property type="entry name" value="Peptidase_S1_PA_chymotrypsin"/>
</dbReference>
<dbReference type="InterPro" id="IPR051333">
    <property type="entry name" value="CLIP_Serine_Protease"/>
</dbReference>
<gene>
    <name evidence="3" type="ORF">ACFSXZ_31370</name>
</gene>
<comment type="caution">
    <text evidence="3">The sequence shown here is derived from an EMBL/GenBank/DDBJ whole genome shotgun (WGS) entry which is preliminary data.</text>
</comment>
<protein>
    <submittedName>
        <fullName evidence="3">S1 family peptidase</fullName>
    </submittedName>
</protein>
<dbReference type="PANTHER" id="PTHR24260">
    <property type="match status" value="1"/>
</dbReference>
<keyword evidence="4" id="KW-1185">Reference proteome</keyword>
<feature type="domain" description="Peptidase S1" evidence="2">
    <location>
        <begin position="34"/>
        <end position="259"/>
    </location>
</feature>
<dbReference type="PRINTS" id="PR00722">
    <property type="entry name" value="CHYMOTRYPSIN"/>
</dbReference>
<evidence type="ECO:0000256" key="1">
    <source>
        <dbReference type="SAM" id="SignalP"/>
    </source>
</evidence>
<dbReference type="Gene3D" id="2.40.10.10">
    <property type="entry name" value="Trypsin-like serine proteases"/>
    <property type="match status" value="1"/>
</dbReference>
<dbReference type="PROSITE" id="PS00134">
    <property type="entry name" value="TRYPSIN_HIS"/>
    <property type="match status" value="1"/>
</dbReference>
<evidence type="ECO:0000259" key="2">
    <source>
        <dbReference type="PROSITE" id="PS50240"/>
    </source>
</evidence>
<dbReference type="PROSITE" id="PS50240">
    <property type="entry name" value="TRYPSIN_DOM"/>
    <property type="match status" value="1"/>
</dbReference>
<dbReference type="Pfam" id="PF00089">
    <property type="entry name" value="Trypsin"/>
    <property type="match status" value="1"/>
</dbReference>
<dbReference type="Proteomes" id="UP001597417">
    <property type="component" value="Unassembled WGS sequence"/>
</dbReference>
<evidence type="ECO:0000313" key="4">
    <source>
        <dbReference type="Proteomes" id="UP001597417"/>
    </source>
</evidence>
<dbReference type="EMBL" id="JBHUKR010000021">
    <property type="protein sequence ID" value="MFD2420840.1"/>
    <property type="molecule type" value="Genomic_DNA"/>
</dbReference>
<proteinExistence type="predicted"/>
<feature type="chain" id="PRO_5045143891" evidence="1">
    <location>
        <begin position="21"/>
        <end position="260"/>
    </location>
</feature>
<sequence length="260" mass="26891">MRKVSIVGLAAAVLTGVVFAASTLMSDSGSAGAVAKGADAGQGQFPYSVKLTMTGIPRTDGTTYDSSCSAGLVNPRYIVTAGHCFHDAARNPVSGPPQYKSTKATIGVVDLTTGGGTTVDVVDVQQSPKNDIAVAKLSRPVTASKYLHIGQAKPTVGQQLVIAGWGDTDANGTASPKLQWGKFQVSAVQSTELNAHGVWPEADTSACPHDSGAPYFSLPETGDATLVAVEHDGPDCPHTTDETIERVDVAADWINKQIAK</sequence>
<dbReference type="InterPro" id="IPR009003">
    <property type="entry name" value="Peptidase_S1_PA"/>
</dbReference>
<dbReference type="RefSeq" id="WP_378269109.1">
    <property type="nucleotide sequence ID" value="NZ_JBHUKR010000021.1"/>
</dbReference>
<accession>A0ABW5G0M1</accession>
<keyword evidence="1" id="KW-0732">Signal</keyword>
<organism evidence="3 4">
    <name type="scientific">Amycolatopsis pigmentata</name>
    <dbReference type="NCBI Taxonomy" id="450801"/>
    <lineage>
        <taxon>Bacteria</taxon>
        <taxon>Bacillati</taxon>
        <taxon>Actinomycetota</taxon>
        <taxon>Actinomycetes</taxon>
        <taxon>Pseudonocardiales</taxon>
        <taxon>Pseudonocardiaceae</taxon>
        <taxon>Amycolatopsis</taxon>
    </lineage>
</organism>
<dbReference type="InterPro" id="IPR001314">
    <property type="entry name" value="Peptidase_S1A"/>
</dbReference>
<dbReference type="InterPro" id="IPR001254">
    <property type="entry name" value="Trypsin_dom"/>
</dbReference>
<dbReference type="PANTHER" id="PTHR24260:SF136">
    <property type="entry name" value="GH08193P-RELATED"/>
    <property type="match status" value="1"/>
</dbReference>
<reference evidence="4" key="1">
    <citation type="journal article" date="2019" name="Int. J. Syst. Evol. Microbiol.">
        <title>The Global Catalogue of Microorganisms (GCM) 10K type strain sequencing project: providing services to taxonomists for standard genome sequencing and annotation.</title>
        <authorList>
            <consortium name="The Broad Institute Genomics Platform"/>
            <consortium name="The Broad Institute Genome Sequencing Center for Infectious Disease"/>
            <person name="Wu L."/>
            <person name="Ma J."/>
        </authorList>
    </citation>
    <scope>NUCLEOTIDE SEQUENCE [LARGE SCALE GENOMIC DNA]</scope>
    <source>
        <strain evidence="4">CGMCC 4.7645</strain>
    </source>
</reference>
<name>A0ABW5G0M1_9PSEU</name>
<feature type="signal peptide" evidence="1">
    <location>
        <begin position="1"/>
        <end position="20"/>
    </location>
</feature>
<evidence type="ECO:0000313" key="3">
    <source>
        <dbReference type="EMBL" id="MFD2420840.1"/>
    </source>
</evidence>
<dbReference type="InterPro" id="IPR018114">
    <property type="entry name" value="TRYPSIN_HIS"/>
</dbReference>
<dbReference type="SMART" id="SM00020">
    <property type="entry name" value="Tryp_SPc"/>
    <property type="match status" value="1"/>
</dbReference>